<sequence length="607" mass="68316">MAAEIPLPLRSLWLQAHAPRSRDETTCVLRQLQRLHGEHGWRTVQQLLHWVQSGATIRPCACCHADCAASWTSTRHLEKTIEYEQFLLSSALRHVAVTLKEDRAWTLSALDALYPVTTCLEVVLLEHDAVKPLGRIWQHLRLACGGTAYVERHAALVASYDAARWCTATTKAMDQLFVPKFSNVVDPFPEFTASATPIVLSGFQTTFHPRMPRMLETHKASDTVLGYAWSTDDASLFLLKAAELQIALGRLLYAKQTRVDAGLSSQPALFVFSCHPSKTREALHDVPIASHLPMDCSSVPYLVEFRRGNVPIVLSIPHGGGTSAATALGRWQLSQLTQRTPSKTSAKRFTVFADTRTVHVGADASKALDGLTDGAQPYMVIAKFHRKFVDVNRAHNEDAYVDDTPWTQHMYATYHSTLLHALQEIWLRFPMFDPLLLDIHGQRAATCPRLGISNLESKQLLYIGTHNGLTIHSMDVMQRYFLGHLHGALQEQAWLGIYPLAERDKDGGYAWGLERKEFLGGYINVRAWRDRGKRCPARVWRVDARCRRRLAPGRVQGPAPAYVGSTRCRNGQLYRAHWSWIRPSGARRVFLSAICKFEVCCTSKYYI</sequence>
<proteinExistence type="predicted"/>
<dbReference type="STRING" id="1156394.T0RXQ4"/>
<dbReference type="InParanoid" id="T0RXQ4"/>
<name>T0RXQ4_SAPDV</name>
<reference evidence="1 2" key="1">
    <citation type="submission" date="2012-04" db="EMBL/GenBank/DDBJ databases">
        <title>The Genome Sequence of Saprolegnia declina VS20.</title>
        <authorList>
            <consortium name="The Broad Institute Genome Sequencing Platform"/>
            <person name="Russ C."/>
            <person name="Nusbaum C."/>
            <person name="Tyler B."/>
            <person name="van West P."/>
            <person name="Dieguez-Uribeondo J."/>
            <person name="de Bruijn I."/>
            <person name="Tripathy S."/>
            <person name="Jiang R."/>
            <person name="Young S.K."/>
            <person name="Zeng Q."/>
            <person name="Gargeya S."/>
            <person name="Fitzgerald M."/>
            <person name="Haas B."/>
            <person name="Abouelleil A."/>
            <person name="Alvarado L."/>
            <person name="Arachchi H.M."/>
            <person name="Berlin A."/>
            <person name="Chapman S.B."/>
            <person name="Goldberg J."/>
            <person name="Griggs A."/>
            <person name="Gujja S."/>
            <person name="Hansen M."/>
            <person name="Howarth C."/>
            <person name="Imamovic A."/>
            <person name="Larimer J."/>
            <person name="McCowen C."/>
            <person name="Montmayeur A."/>
            <person name="Murphy C."/>
            <person name="Neiman D."/>
            <person name="Pearson M."/>
            <person name="Priest M."/>
            <person name="Roberts A."/>
            <person name="Saif S."/>
            <person name="Shea T."/>
            <person name="Sisk P."/>
            <person name="Sykes S."/>
            <person name="Wortman J."/>
            <person name="Nusbaum C."/>
            <person name="Birren B."/>
        </authorList>
    </citation>
    <scope>NUCLEOTIDE SEQUENCE [LARGE SCALE GENOMIC DNA]</scope>
    <source>
        <strain evidence="1 2">VS20</strain>
    </source>
</reference>
<dbReference type="AlphaFoldDB" id="T0RXQ4"/>
<dbReference type="SUPFAM" id="SSF53187">
    <property type="entry name" value="Zn-dependent exopeptidases"/>
    <property type="match status" value="1"/>
</dbReference>
<dbReference type="OMA" id="AYMERHA"/>
<dbReference type="Proteomes" id="UP000030762">
    <property type="component" value="Unassembled WGS sequence"/>
</dbReference>
<dbReference type="OrthoDB" id="71260at2759"/>
<dbReference type="EMBL" id="JH767152">
    <property type="protein sequence ID" value="EQC35122.1"/>
    <property type="molecule type" value="Genomic_DNA"/>
</dbReference>
<organism evidence="1 2">
    <name type="scientific">Saprolegnia diclina (strain VS20)</name>
    <dbReference type="NCBI Taxonomy" id="1156394"/>
    <lineage>
        <taxon>Eukaryota</taxon>
        <taxon>Sar</taxon>
        <taxon>Stramenopiles</taxon>
        <taxon>Oomycota</taxon>
        <taxon>Saprolegniomycetes</taxon>
        <taxon>Saprolegniales</taxon>
        <taxon>Saprolegniaceae</taxon>
        <taxon>Saprolegnia</taxon>
    </lineage>
</organism>
<dbReference type="RefSeq" id="XP_008611406.1">
    <property type="nucleotide sequence ID" value="XM_008613184.1"/>
</dbReference>
<evidence type="ECO:0000313" key="1">
    <source>
        <dbReference type="EMBL" id="EQC35122.1"/>
    </source>
</evidence>
<keyword evidence="2" id="KW-1185">Reference proteome</keyword>
<dbReference type="GeneID" id="19948083"/>
<evidence type="ECO:0000313" key="2">
    <source>
        <dbReference type="Proteomes" id="UP000030762"/>
    </source>
</evidence>
<accession>T0RXQ4</accession>
<gene>
    <name evidence="1" type="ORF">SDRG_07356</name>
</gene>
<protein>
    <submittedName>
        <fullName evidence="1">Uncharacterized protein</fullName>
    </submittedName>
</protein>
<dbReference type="VEuPathDB" id="FungiDB:SDRG_07356"/>
<dbReference type="Gene3D" id="3.40.630.40">
    <property type="entry name" value="Zn-dependent exopeptidases"/>
    <property type="match status" value="1"/>
</dbReference>